<sequence>MILFSSVIRDGIPGLNESYLPRWIGYAFGLLLLLNHFVGSNSTTATPSQLGATSMDQTILPEGAKQIFIMSQNISDTLREDLAWGTYILLRNTNTTSVLISIRDALCVRGYWNIPENGSKAHVLDRFEEQIKWIGLSDLKDTLYFPQCAGISVRDSSQAVLIFVIGVGRRHMLLL</sequence>
<dbReference type="Proteomes" id="UP000325577">
    <property type="component" value="Linkage Group LG18"/>
</dbReference>
<accession>A0A5J5ATC6</accession>
<name>A0A5J5ATC6_9ASTE</name>
<organism evidence="1 2">
    <name type="scientific">Nyssa sinensis</name>
    <dbReference type="NCBI Taxonomy" id="561372"/>
    <lineage>
        <taxon>Eukaryota</taxon>
        <taxon>Viridiplantae</taxon>
        <taxon>Streptophyta</taxon>
        <taxon>Embryophyta</taxon>
        <taxon>Tracheophyta</taxon>
        <taxon>Spermatophyta</taxon>
        <taxon>Magnoliopsida</taxon>
        <taxon>eudicotyledons</taxon>
        <taxon>Gunneridae</taxon>
        <taxon>Pentapetalae</taxon>
        <taxon>asterids</taxon>
        <taxon>Cornales</taxon>
        <taxon>Nyssaceae</taxon>
        <taxon>Nyssa</taxon>
    </lineage>
</organism>
<evidence type="ECO:0000313" key="1">
    <source>
        <dbReference type="EMBL" id="KAA8533770.1"/>
    </source>
</evidence>
<proteinExistence type="predicted"/>
<keyword evidence="2" id="KW-1185">Reference proteome</keyword>
<dbReference type="PANTHER" id="PTHR36403">
    <property type="entry name" value="PROTEIN COFACTOR ASSEMBLY OF COMPLEX C SUBUNIT B CCB2, CHLOROPLASTIC"/>
    <property type="match status" value="1"/>
</dbReference>
<dbReference type="Pfam" id="PF11152">
    <property type="entry name" value="CCB2_CCB4"/>
    <property type="match status" value="1"/>
</dbReference>
<protein>
    <submittedName>
        <fullName evidence="1">Uncharacterized protein</fullName>
    </submittedName>
</protein>
<dbReference type="PANTHER" id="PTHR36403:SF1">
    <property type="entry name" value="PROTEIN COFACTOR ASSEMBLY OF COMPLEX C SUBUNIT B CCB2, CHLOROPLASTIC"/>
    <property type="match status" value="1"/>
</dbReference>
<dbReference type="InterPro" id="IPR044970">
    <property type="entry name" value="CCB2"/>
</dbReference>
<dbReference type="EMBL" id="CM018041">
    <property type="protein sequence ID" value="KAA8533770.1"/>
    <property type="molecule type" value="Genomic_DNA"/>
</dbReference>
<dbReference type="InterPro" id="IPR021325">
    <property type="entry name" value="CCB2/CCB4"/>
</dbReference>
<gene>
    <name evidence="1" type="ORF">F0562_031287</name>
</gene>
<dbReference type="OrthoDB" id="514937at2759"/>
<dbReference type="GO" id="GO:0010190">
    <property type="term" value="P:cytochrome b6f complex assembly"/>
    <property type="evidence" value="ECO:0007669"/>
    <property type="project" value="InterPro"/>
</dbReference>
<dbReference type="AlphaFoldDB" id="A0A5J5ATC6"/>
<evidence type="ECO:0000313" key="2">
    <source>
        <dbReference type="Proteomes" id="UP000325577"/>
    </source>
</evidence>
<reference evidence="1 2" key="1">
    <citation type="submission" date="2019-09" db="EMBL/GenBank/DDBJ databases">
        <title>A chromosome-level genome assembly of the Chinese tupelo Nyssa sinensis.</title>
        <authorList>
            <person name="Yang X."/>
            <person name="Kang M."/>
            <person name="Yang Y."/>
            <person name="Xiong H."/>
            <person name="Wang M."/>
            <person name="Zhang Z."/>
            <person name="Wang Z."/>
            <person name="Wu H."/>
            <person name="Ma T."/>
            <person name="Liu J."/>
            <person name="Xi Z."/>
        </authorList>
    </citation>
    <scope>NUCLEOTIDE SEQUENCE [LARGE SCALE GENOMIC DNA]</scope>
    <source>
        <strain evidence="1">J267</strain>
        <tissue evidence="1">Leaf</tissue>
    </source>
</reference>